<comment type="caution">
    <text evidence="1">The sequence shown here is derived from an EMBL/GenBank/DDBJ whole genome shotgun (WGS) entry which is preliminary data.</text>
</comment>
<organism evidence="1 2">
    <name type="scientific">Megasphaera massiliensis</name>
    <dbReference type="NCBI Taxonomy" id="1232428"/>
    <lineage>
        <taxon>Bacteria</taxon>
        <taxon>Bacillati</taxon>
        <taxon>Bacillota</taxon>
        <taxon>Negativicutes</taxon>
        <taxon>Veillonellales</taxon>
        <taxon>Veillonellaceae</taxon>
        <taxon>Megasphaera</taxon>
    </lineage>
</organism>
<protein>
    <submittedName>
        <fullName evidence="1">Uncharacterized protein</fullName>
    </submittedName>
</protein>
<dbReference type="EMBL" id="JANGEW010000017">
    <property type="protein sequence ID" value="MCQ5343188.1"/>
    <property type="molecule type" value="Genomic_DNA"/>
</dbReference>
<gene>
    <name evidence="1" type="ORF">NE675_09175</name>
</gene>
<proteinExistence type="predicted"/>
<name>A0ABT1SU97_9FIRM</name>
<evidence type="ECO:0000313" key="2">
    <source>
        <dbReference type="Proteomes" id="UP001206692"/>
    </source>
</evidence>
<dbReference type="Proteomes" id="UP001206692">
    <property type="component" value="Unassembled WGS sequence"/>
</dbReference>
<dbReference type="RefSeq" id="WP_062412591.1">
    <property type="nucleotide sequence ID" value="NZ_JAJCIO010000014.1"/>
</dbReference>
<keyword evidence="2" id="KW-1185">Reference proteome</keyword>
<evidence type="ECO:0000313" key="1">
    <source>
        <dbReference type="EMBL" id="MCQ5343188.1"/>
    </source>
</evidence>
<reference evidence="1 2" key="1">
    <citation type="submission" date="2022-06" db="EMBL/GenBank/DDBJ databases">
        <title>Isolation of gut microbiota from human fecal samples.</title>
        <authorList>
            <person name="Pamer E.G."/>
            <person name="Barat B."/>
            <person name="Waligurski E."/>
            <person name="Medina S."/>
            <person name="Paddock L."/>
            <person name="Mostad J."/>
        </authorList>
    </citation>
    <scope>NUCLEOTIDE SEQUENCE [LARGE SCALE GENOMIC DNA]</scope>
    <source>
        <strain evidence="1 2">DFI.1.1</strain>
    </source>
</reference>
<sequence>MKARNGFFSFSMMMLAVLTLSLIMTTTLLALNCLSLATIYEKKVRLHYLAESAVLEGWQVVQQNPAPYLEGQSVRVPLSTGLTEAGETVRVEARFDYGYLMGLAVDEATSLEQTCCIFFELAPQEEGQYELHLIQYQE</sequence>
<accession>A0ABT1SU97</accession>